<dbReference type="PANTHER" id="PTHR46023">
    <property type="entry name" value="LIPASE CLASS 3 PROTEIN-LIKE"/>
    <property type="match status" value="1"/>
</dbReference>
<evidence type="ECO:0000313" key="2">
    <source>
        <dbReference type="Proteomes" id="UP001151760"/>
    </source>
</evidence>
<dbReference type="Proteomes" id="UP001151760">
    <property type="component" value="Unassembled WGS sequence"/>
</dbReference>
<sequence>MNTSRTTIHNIQAQQEEEEAAAEEIIEEEKVIADSVDAEQPLLSSDNSENYHLYPPGRIMHIVSIMSNNPVDQEQDHDHDHDTLTEEHENVGIYETPRELYGKLRLSRTMINDHYMPMYKKMMEKLLVELEKQL</sequence>
<proteinExistence type="predicted"/>
<gene>
    <name evidence="1" type="ORF">Tco_0824431</name>
</gene>
<protein>
    <submittedName>
        <fullName evidence="1">Uncharacterized protein</fullName>
    </submittedName>
</protein>
<name>A0ABQ5ANQ7_9ASTR</name>
<evidence type="ECO:0000313" key="1">
    <source>
        <dbReference type="EMBL" id="GJT03262.1"/>
    </source>
</evidence>
<comment type="caution">
    <text evidence="1">The sequence shown here is derived from an EMBL/GenBank/DDBJ whole genome shotgun (WGS) entry which is preliminary data.</text>
</comment>
<keyword evidence="2" id="KW-1185">Reference proteome</keyword>
<dbReference type="PANTHER" id="PTHR46023:SF6">
    <property type="entry name" value="LIPASE CLASS 3 FAMILY PROTEIN"/>
    <property type="match status" value="1"/>
</dbReference>
<reference evidence="1" key="1">
    <citation type="journal article" date="2022" name="Int. J. Mol. Sci.">
        <title>Draft Genome of Tanacetum Coccineum: Genomic Comparison of Closely Related Tanacetum-Family Plants.</title>
        <authorList>
            <person name="Yamashiro T."/>
            <person name="Shiraishi A."/>
            <person name="Nakayama K."/>
            <person name="Satake H."/>
        </authorList>
    </citation>
    <scope>NUCLEOTIDE SEQUENCE</scope>
</reference>
<accession>A0ABQ5ANQ7</accession>
<reference evidence="1" key="2">
    <citation type="submission" date="2022-01" db="EMBL/GenBank/DDBJ databases">
        <authorList>
            <person name="Yamashiro T."/>
            <person name="Shiraishi A."/>
            <person name="Satake H."/>
            <person name="Nakayama K."/>
        </authorList>
    </citation>
    <scope>NUCLEOTIDE SEQUENCE</scope>
</reference>
<dbReference type="EMBL" id="BQNB010012412">
    <property type="protein sequence ID" value="GJT03262.1"/>
    <property type="molecule type" value="Genomic_DNA"/>
</dbReference>
<organism evidence="1 2">
    <name type="scientific">Tanacetum coccineum</name>
    <dbReference type="NCBI Taxonomy" id="301880"/>
    <lineage>
        <taxon>Eukaryota</taxon>
        <taxon>Viridiplantae</taxon>
        <taxon>Streptophyta</taxon>
        <taxon>Embryophyta</taxon>
        <taxon>Tracheophyta</taxon>
        <taxon>Spermatophyta</taxon>
        <taxon>Magnoliopsida</taxon>
        <taxon>eudicotyledons</taxon>
        <taxon>Gunneridae</taxon>
        <taxon>Pentapetalae</taxon>
        <taxon>asterids</taxon>
        <taxon>campanulids</taxon>
        <taxon>Asterales</taxon>
        <taxon>Asteraceae</taxon>
        <taxon>Asteroideae</taxon>
        <taxon>Anthemideae</taxon>
        <taxon>Anthemidinae</taxon>
        <taxon>Tanacetum</taxon>
    </lineage>
</organism>